<feature type="compositionally biased region" description="Basic residues" evidence="1">
    <location>
        <begin position="32"/>
        <end position="41"/>
    </location>
</feature>
<feature type="compositionally biased region" description="Low complexity" evidence="1">
    <location>
        <begin position="58"/>
        <end position="71"/>
    </location>
</feature>
<dbReference type="EMBL" id="HBUE01020415">
    <property type="protein sequence ID" value="CAG6452293.1"/>
    <property type="molecule type" value="Transcribed_RNA"/>
</dbReference>
<feature type="region of interest" description="Disordered" evidence="1">
    <location>
        <begin position="22"/>
        <end position="106"/>
    </location>
</feature>
<feature type="compositionally biased region" description="Polar residues" evidence="1">
    <location>
        <begin position="81"/>
        <end position="98"/>
    </location>
</feature>
<evidence type="ECO:0000313" key="2">
    <source>
        <dbReference type="EMBL" id="CAG6452293.1"/>
    </source>
</evidence>
<name>A0A8D8EZV3_CULPI</name>
<dbReference type="AlphaFoldDB" id="A0A8D8EZV3"/>
<protein>
    <submittedName>
        <fullName evidence="2">(northern house mosquito) hypothetical protein</fullName>
    </submittedName>
</protein>
<proteinExistence type="predicted"/>
<accession>A0A8D8EZV3</accession>
<organism evidence="2">
    <name type="scientific">Culex pipiens</name>
    <name type="common">House mosquito</name>
    <dbReference type="NCBI Taxonomy" id="7175"/>
    <lineage>
        <taxon>Eukaryota</taxon>
        <taxon>Metazoa</taxon>
        <taxon>Ecdysozoa</taxon>
        <taxon>Arthropoda</taxon>
        <taxon>Hexapoda</taxon>
        <taxon>Insecta</taxon>
        <taxon>Pterygota</taxon>
        <taxon>Neoptera</taxon>
        <taxon>Endopterygota</taxon>
        <taxon>Diptera</taxon>
        <taxon>Nematocera</taxon>
        <taxon>Culicoidea</taxon>
        <taxon>Culicidae</taxon>
        <taxon>Culicinae</taxon>
        <taxon>Culicini</taxon>
        <taxon>Culex</taxon>
        <taxon>Culex</taxon>
    </lineage>
</organism>
<reference evidence="2" key="1">
    <citation type="submission" date="2021-05" db="EMBL/GenBank/DDBJ databases">
        <authorList>
            <person name="Alioto T."/>
            <person name="Alioto T."/>
            <person name="Gomez Garrido J."/>
        </authorList>
    </citation>
    <scope>NUCLEOTIDE SEQUENCE</scope>
</reference>
<sequence length="155" mass="17306">MPPFSCSRQKWRPLLAMLGVPFSSLDDSSRTPPKKIAKPKRPTPNYRTSPFPHPPKSPSKSASSSTPSNRSTEQRKPWPTTKRSLSSKSYCSARSSWCSKPAKARTSPLAGCTRFTVRSVPSATSRSWTKRSSSTCARWWKRGAFCASRARRNRG</sequence>
<evidence type="ECO:0000256" key="1">
    <source>
        <dbReference type="SAM" id="MobiDB-lite"/>
    </source>
</evidence>